<organism evidence="2">
    <name type="scientific">Nothobranchius furzeri</name>
    <name type="common">Turquoise killifish</name>
    <dbReference type="NCBI Taxonomy" id="105023"/>
    <lineage>
        <taxon>Eukaryota</taxon>
        <taxon>Metazoa</taxon>
        <taxon>Chordata</taxon>
        <taxon>Craniata</taxon>
        <taxon>Vertebrata</taxon>
        <taxon>Euteleostomi</taxon>
        <taxon>Actinopterygii</taxon>
        <taxon>Neopterygii</taxon>
        <taxon>Teleostei</taxon>
        <taxon>Neoteleostei</taxon>
        <taxon>Acanthomorphata</taxon>
        <taxon>Ovalentaria</taxon>
        <taxon>Atherinomorphae</taxon>
        <taxon>Cyprinodontiformes</taxon>
        <taxon>Nothobranchiidae</taxon>
        <taxon>Nothobranchius</taxon>
    </lineage>
</organism>
<gene>
    <name evidence="2" type="primary">Nfu_g_1_001705</name>
</gene>
<dbReference type="GO" id="GO:0006313">
    <property type="term" value="P:DNA transposition"/>
    <property type="evidence" value="ECO:0007669"/>
    <property type="project" value="InterPro"/>
</dbReference>
<feature type="non-terminal residue" evidence="2">
    <location>
        <position position="1"/>
    </location>
</feature>
<evidence type="ECO:0000259" key="1">
    <source>
        <dbReference type="Pfam" id="PF01498"/>
    </source>
</evidence>
<sequence length="129" mass="14811">EHLLMRRVEENHQASSLQLAKAVESQTAVNISPDTIRHTLQRNSMHGYRPRRKPLLKPTHNKAHLGFARAHAGRDEDYWDSRLWSDETKITVFGTNGYKTVWRCKGEDFKELQTAGSGILFPDIQTPCL</sequence>
<proteinExistence type="predicted"/>
<accession>A0A1A7ZGL1</accession>
<feature type="non-terminal residue" evidence="2">
    <location>
        <position position="129"/>
    </location>
</feature>
<reference evidence="2" key="1">
    <citation type="submission" date="2016-05" db="EMBL/GenBank/DDBJ databases">
        <authorList>
            <person name="Lavstsen T."/>
            <person name="Jespersen J.S."/>
        </authorList>
    </citation>
    <scope>NUCLEOTIDE SEQUENCE</scope>
    <source>
        <tissue evidence="2">Brain</tissue>
    </source>
</reference>
<dbReference type="EMBL" id="HADY01002961">
    <property type="protein sequence ID" value="SBP41446.1"/>
    <property type="molecule type" value="Transcribed_RNA"/>
</dbReference>
<dbReference type="GO" id="GO:0015074">
    <property type="term" value="P:DNA integration"/>
    <property type="evidence" value="ECO:0007669"/>
    <property type="project" value="InterPro"/>
</dbReference>
<dbReference type="Gene3D" id="3.30.420.10">
    <property type="entry name" value="Ribonuclease H-like superfamily/Ribonuclease H"/>
    <property type="match status" value="1"/>
</dbReference>
<dbReference type="InterPro" id="IPR002492">
    <property type="entry name" value="Transposase_Tc1-like"/>
</dbReference>
<name>A0A1A7ZGL1_NOTFU</name>
<reference evidence="2" key="2">
    <citation type="submission" date="2016-06" db="EMBL/GenBank/DDBJ databases">
        <title>The genome of a short-lived fish provides insights into sex chromosome evolution and the genetic control of aging.</title>
        <authorList>
            <person name="Reichwald K."/>
            <person name="Felder M."/>
            <person name="Petzold A."/>
            <person name="Koch P."/>
            <person name="Groth M."/>
            <person name="Platzer M."/>
        </authorList>
    </citation>
    <scope>NUCLEOTIDE SEQUENCE</scope>
    <source>
        <tissue evidence="2">Brain</tissue>
    </source>
</reference>
<protein>
    <recommendedName>
        <fullName evidence="1">Transposase Tc1-like domain-containing protein</fullName>
    </recommendedName>
</protein>
<feature type="domain" description="Transposase Tc1-like" evidence="1">
    <location>
        <begin position="4"/>
        <end position="72"/>
    </location>
</feature>
<dbReference type="Pfam" id="PF01498">
    <property type="entry name" value="HTH_Tnp_Tc3_2"/>
    <property type="match status" value="1"/>
</dbReference>
<dbReference type="InterPro" id="IPR036397">
    <property type="entry name" value="RNaseH_sf"/>
</dbReference>
<dbReference type="GO" id="GO:0003677">
    <property type="term" value="F:DNA binding"/>
    <property type="evidence" value="ECO:0007669"/>
    <property type="project" value="InterPro"/>
</dbReference>
<evidence type="ECO:0000313" key="2">
    <source>
        <dbReference type="EMBL" id="SBP41446.1"/>
    </source>
</evidence>
<dbReference type="AlphaFoldDB" id="A0A1A7ZGL1"/>